<dbReference type="PIRSF" id="PIRSF024492">
    <property type="entry name" value="UCP024492"/>
    <property type="match status" value="1"/>
</dbReference>
<evidence type="ECO:0000313" key="1">
    <source>
        <dbReference type="EMBL" id="KKL88092.1"/>
    </source>
</evidence>
<sequence>MCMGKPNISYTIGHSNHGPGKFVNLLDEHGISVVLDVRSVPYSRRHHQFNRETLKASLMEQGIAYEFLGDSLGARGWGEKFMFPAGINSGRVDFARVREDKKFLEAIARVKEIVASGERPALMCAEADPFNCHRFVLVSRQLALEGMEVSHILADGTLDLNSELEKRLLDTYLKPDLFRAPASYEDALAEAYEKRNLSL</sequence>
<dbReference type="EMBL" id="LAZR01020663">
    <property type="protein sequence ID" value="KKL88092.1"/>
    <property type="molecule type" value="Genomic_DNA"/>
</dbReference>
<dbReference type="InterPro" id="IPR007438">
    <property type="entry name" value="DUF488"/>
</dbReference>
<dbReference type="AlphaFoldDB" id="A0A0F9ILK9"/>
<organism evidence="1">
    <name type="scientific">marine sediment metagenome</name>
    <dbReference type="NCBI Taxonomy" id="412755"/>
    <lineage>
        <taxon>unclassified sequences</taxon>
        <taxon>metagenomes</taxon>
        <taxon>ecological metagenomes</taxon>
    </lineage>
</organism>
<dbReference type="PANTHER" id="PTHR39337">
    <property type="entry name" value="BLR5642 PROTEIN"/>
    <property type="match status" value="1"/>
</dbReference>
<dbReference type="PANTHER" id="PTHR39337:SF1">
    <property type="entry name" value="BLR5642 PROTEIN"/>
    <property type="match status" value="1"/>
</dbReference>
<accession>A0A0F9ILK9</accession>
<dbReference type="Pfam" id="PF04343">
    <property type="entry name" value="DUF488"/>
    <property type="match status" value="1"/>
</dbReference>
<proteinExistence type="predicted"/>
<dbReference type="InterPro" id="IPR014519">
    <property type="entry name" value="UCP024492"/>
</dbReference>
<name>A0A0F9ILK9_9ZZZZ</name>
<protein>
    <recommendedName>
        <fullName evidence="2">DUF488 domain-containing protein</fullName>
    </recommendedName>
</protein>
<comment type="caution">
    <text evidence="1">The sequence shown here is derived from an EMBL/GenBank/DDBJ whole genome shotgun (WGS) entry which is preliminary data.</text>
</comment>
<gene>
    <name evidence="1" type="ORF">LCGC14_1928170</name>
</gene>
<reference evidence="1" key="1">
    <citation type="journal article" date="2015" name="Nature">
        <title>Complex archaea that bridge the gap between prokaryotes and eukaryotes.</title>
        <authorList>
            <person name="Spang A."/>
            <person name="Saw J.H."/>
            <person name="Jorgensen S.L."/>
            <person name="Zaremba-Niedzwiedzka K."/>
            <person name="Martijn J."/>
            <person name="Lind A.E."/>
            <person name="van Eijk R."/>
            <person name="Schleper C."/>
            <person name="Guy L."/>
            <person name="Ettema T.J."/>
        </authorList>
    </citation>
    <scope>NUCLEOTIDE SEQUENCE</scope>
</reference>
<evidence type="ECO:0008006" key="2">
    <source>
        <dbReference type="Google" id="ProtNLM"/>
    </source>
</evidence>